<keyword evidence="2" id="KW-0812">Transmembrane</keyword>
<dbReference type="SUPFAM" id="SSF48150">
    <property type="entry name" value="DNA-glycosylase"/>
    <property type="match status" value="1"/>
</dbReference>
<sequence>MHSGLSGVPTKRTSWFSNPKTISSDINHIIFNSSPKTGDSTKKSWWQRFCAGGYRQITEIPRKTYVSDAMSKDLKKRKFKLIGSTIGYAFMLAVGMSDDHMVNCFRH</sequence>
<feature type="transmembrane region" description="Helical" evidence="2">
    <location>
        <begin position="79"/>
        <end position="97"/>
    </location>
</feature>
<keyword evidence="4" id="KW-1185">Reference proteome</keyword>
<keyword evidence="1" id="KW-0862">Zinc</keyword>
<evidence type="ECO:0008006" key="5">
    <source>
        <dbReference type="Google" id="ProtNLM"/>
    </source>
</evidence>
<dbReference type="InterPro" id="IPR052891">
    <property type="entry name" value="DNA-3mA_glycosylase"/>
</dbReference>
<protein>
    <recommendedName>
        <fullName evidence="5">DNA-3-methyladenine glycosylase I</fullName>
    </recommendedName>
</protein>
<keyword evidence="1" id="KW-0479">Metal-binding</keyword>
<reference evidence="3 4" key="2">
    <citation type="submission" date="2018-03" db="EMBL/GenBank/DDBJ databases">
        <authorList>
            <person name="Keele B.F."/>
        </authorList>
    </citation>
    <scope>NUCLEOTIDE SEQUENCE [LARGE SCALE GENOMIC DNA]</scope>
    <source>
        <strain evidence="3 4">CCALA 016</strain>
    </source>
</reference>
<dbReference type="PANTHER" id="PTHR30037:SF4">
    <property type="entry name" value="DNA-3-METHYLADENINE GLYCOSYLASE I"/>
    <property type="match status" value="1"/>
</dbReference>
<dbReference type="Proteomes" id="UP000239001">
    <property type="component" value="Unassembled WGS sequence"/>
</dbReference>
<dbReference type="GO" id="GO:0008725">
    <property type="term" value="F:DNA-3-methyladenine glycosylase activity"/>
    <property type="evidence" value="ECO:0007669"/>
    <property type="project" value="InterPro"/>
</dbReference>
<dbReference type="GO" id="GO:0046872">
    <property type="term" value="F:metal ion binding"/>
    <property type="evidence" value="ECO:0007669"/>
    <property type="project" value="UniProtKB-KW"/>
</dbReference>
<dbReference type="OrthoDB" id="9807664at2"/>
<keyword evidence="2" id="KW-0472">Membrane</keyword>
<dbReference type="Gene3D" id="1.10.340.30">
    <property type="entry name" value="Hypothetical protein, domain 2"/>
    <property type="match status" value="1"/>
</dbReference>
<organism evidence="3 4">
    <name type="scientific">Aphanothece hegewaldii CCALA 016</name>
    <dbReference type="NCBI Taxonomy" id="2107694"/>
    <lineage>
        <taxon>Bacteria</taxon>
        <taxon>Bacillati</taxon>
        <taxon>Cyanobacteriota</taxon>
        <taxon>Cyanophyceae</taxon>
        <taxon>Oscillatoriophycideae</taxon>
        <taxon>Chroococcales</taxon>
        <taxon>Aphanothecaceae</taxon>
        <taxon>Aphanothece</taxon>
    </lineage>
</organism>
<dbReference type="Pfam" id="PF03352">
    <property type="entry name" value="Adenine_glyco"/>
    <property type="match status" value="1"/>
</dbReference>
<accession>A0A2T1LVU5</accession>
<dbReference type="InterPro" id="IPR011257">
    <property type="entry name" value="DNA_glycosylase"/>
</dbReference>
<name>A0A2T1LVU5_9CHRO</name>
<dbReference type="InterPro" id="IPR005019">
    <property type="entry name" value="Adenine_glyco"/>
</dbReference>
<evidence type="ECO:0000313" key="3">
    <source>
        <dbReference type="EMBL" id="PSF35973.1"/>
    </source>
</evidence>
<evidence type="ECO:0000256" key="1">
    <source>
        <dbReference type="PIRSR" id="PIRSR605019-1"/>
    </source>
</evidence>
<dbReference type="AlphaFoldDB" id="A0A2T1LVU5"/>
<evidence type="ECO:0000313" key="4">
    <source>
        <dbReference type="Proteomes" id="UP000239001"/>
    </source>
</evidence>
<dbReference type="PANTHER" id="PTHR30037">
    <property type="entry name" value="DNA-3-METHYLADENINE GLYCOSYLASE 1"/>
    <property type="match status" value="1"/>
</dbReference>
<gene>
    <name evidence="3" type="ORF">C7H19_14595</name>
</gene>
<proteinExistence type="predicted"/>
<feature type="binding site" evidence="1">
    <location>
        <position position="100"/>
    </location>
    <ligand>
        <name>Zn(2+)</name>
        <dbReference type="ChEBI" id="CHEBI:29105"/>
    </ligand>
</feature>
<dbReference type="EMBL" id="PXOH01000016">
    <property type="protein sequence ID" value="PSF35973.1"/>
    <property type="molecule type" value="Genomic_DNA"/>
</dbReference>
<dbReference type="GO" id="GO:0006284">
    <property type="term" value="P:base-excision repair"/>
    <property type="evidence" value="ECO:0007669"/>
    <property type="project" value="InterPro"/>
</dbReference>
<reference evidence="3 4" key="1">
    <citation type="submission" date="2018-03" db="EMBL/GenBank/DDBJ databases">
        <title>The ancient ancestry and fast evolution of plastids.</title>
        <authorList>
            <person name="Moore K.R."/>
            <person name="Magnabosco C."/>
            <person name="Momper L."/>
            <person name="Gold D.A."/>
            <person name="Bosak T."/>
            <person name="Fournier G.P."/>
        </authorList>
    </citation>
    <scope>NUCLEOTIDE SEQUENCE [LARGE SCALE GENOMIC DNA]</scope>
    <source>
        <strain evidence="3 4">CCALA 016</strain>
    </source>
</reference>
<keyword evidence="2" id="KW-1133">Transmembrane helix</keyword>
<feature type="binding site" evidence="1">
    <location>
        <position position="104"/>
    </location>
    <ligand>
        <name>Zn(2+)</name>
        <dbReference type="ChEBI" id="CHEBI:29105"/>
    </ligand>
</feature>
<evidence type="ECO:0000256" key="2">
    <source>
        <dbReference type="SAM" id="Phobius"/>
    </source>
</evidence>
<comment type="caution">
    <text evidence="3">The sequence shown here is derived from an EMBL/GenBank/DDBJ whole genome shotgun (WGS) entry which is preliminary data.</text>
</comment>